<keyword evidence="2" id="KW-1185">Reference proteome</keyword>
<dbReference type="Proteomes" id="UP001283361">
    <property type="component" value="Unassembled WGS sequence"/>
</dbReference>
<name>A0AAE1DKJ1_9GAST</name>
<accession>A0AAE1DKJ1</accession>
<sequence>MSGHISLPVGSYPGTYKSSNTIVKSIAGLVSDHWRAWDNGDVTGPEDPQAIADAAGGYTILSGIRMVREIL</sequence>
<dbReference type="AlphaFoldDB" id="A0AAE1DKJ1"/>
<organism evidence="1 2">
    <name type="scientific">Elysia crispata</name>
    <name type="common">lettuce slug</name>
    <dbReference type="NCBI Taxonomy" id="231223"/>
    <lineage>
        <taxon>Eukaryota</taxon>
        <taxon>Metazoa</taxon>
        <taxon>Spiralia</taxon>
        <taxon>Lophotrochozoa</taxon>
        <taxon>Mollusca</taxon>
        <taxon>Gastropoda</taxon>
        <taxon>Heterobranchia</taxon>
        <taxon>Euthyneura</taxon>
        <taxon>Panpulmonata</taxon>
        <taxon>Sacoglossa</taxon>
        <taxon>Placobranchoidea</taxon>
        <taxon>Plakobranchidae</taxon>
        <taxon>Elysia</taxon>
    </lineage>
</organism>
<evidence type="ECO:0000313" key="2">
    <source>
        <dbReference type="Proteomes" id="UP001283361"/>
    </source>
</evidence>
<proteinExistence type="predicted"/>
<comment type="caution">
    <text evidence="1">The sequence shown here is derived from an EMBL/GenBank/DDBJ whole genome shotgun (WGS) entry which is preliminary data.</text>
</comment>
<dbReference type="EMBL" id="JAWDGP010003468">
    <property type="protein sequence ID" value="KAK3774134.1"/>
    <property type="molecule type" value="Genomic_DNA"/>
</dbReference>
<evidence type="ECO:0000313" key="1">
    <source>
        <dbReference type="EMBL" id="KAK3774134.1"/>
    </source>
</evidence>
<reference evidence="1" key="1">
    <citation type="journal article" date="2023" name="G3 (Bethesda)">
        <title>A reference genome for the long-term kleptoplast-retaining sea slug Elysia crispata morphotype clarki.</title>
        <authorList>
            <person name="Eastman K.E."/>
            <person name="Pendleton A.L."/>
            <person name="Shaikh M.A."/>
            <person name="Suttiyut T."/>
            <person name="Ogas R."/>
            <person name="Tomko P."/>
            <person name="Gavelis G."/>
            <person name="Widhalm J.R."/>
            <person name="Wisecaver J.H."/>
        </authorList>
    </citation>
    <scope>NUCLEOTIDE SEQUENCE</scope>
    <source>
        <strain evidence="1">ECLA1</strain>
    </source>
</reference>
<protein>
    <submittedName>
        <fullName evidence="1">Uncharacterized protein</fullName>
    </submittedName>
</protein>
<gene>
    <name evidence="1" type="ORF">RRG08_065793</name>
</gene>